<keyword evidence="4" id="KW-0456">Lyase</keyword>
<feature type="transmembrane region" description="Helical" evidence="2">
    <location>
        <begin position="87"/>
        <end position="105"/>
    </location>
</feature>
<keyword evidence="2" id="KW-0472">Membrane</keyword>
<proteinExistence type="inferred from homology"/>
<sequence length="631" mass="70983">MQKLQLILQKYIKHQWTAALHDILVIPIAWSLAYWVRYNFDVVPTGMIEQGIQSLLYIIPAQIISYWYFGLYRGVWRFASIPDFIRILKATCVGVSLSIILLYAVSNLATIPRTIPILYGLFLIFMLSGSRFAYRWLRDRDIYRSAGKRVLIVGAGRAGEILAREIRQDCNHVHYPVAFVDDDKNKQNREIHGVRVVGGVADIIGAIQKYSIQAIFIALPSANNKQIQAIFDVCQGTQLPVRILPKFDDITLDKVGVELLREVSIDDLLGRDPVSLNWDSISKSLSNKTILVSGGGGSIGSELCRQLCQLSPQNLIIFEQSEFNLYEIERELKAQCKAVTVIPYLGDVAISQSLDECFSKYKPDIVFHAAAYKHVPMLEANIREGFNNNVVGSNNIIKMADKHLCETFVLVSTDKAVNPTNYMGASKRISEQCCQLMSQSSKTKFVTIRFGNVLGSAGSVIPLFKEQISNGGPVTVTHPEIVRYFMTIKEACQLIMQSAVIGKGGEIFVLDMGKPVLIKNLAEKMIRLSGKIPYDDINIEYTGLRPGEKLYEELFYDEEKLKSTGFDKIQLANSASMDLKHFQNLLSNIISACENYQEQELIELVKPRYLSQNDADLALINNNIIPIKQNY</sequence>
<dbReference type="CDD" id="cd05237">
    <property type="entry name" value="UDP_invert_4-6DH_SDR_e"/>
    <property type="match status" value="1"/>
</dbReference>
<feature type="transmembrane region" description="Helical" evidence="2">
    <location>
        <begin position="117"/>
        <end position="134"/>
    </location>
</feature>
<dbReference type="Pfam" id="PF02719">
    <property type="entry name" value="Polysacc_synt_2"/>
    <property type="match status" value="1"/>
</dbReference>
<accession>A0A3B1A620</accession>
<evidence type="ECO:0000313" key="4">
    <source>
        <dbReference type="EMBL" id="VAW93649.1"/>
    </source>
</evidence>
<dbReference type="PANTHER" id="PTHR43318:SF1">
    <property type="entry name" value="POLYSACCHARIDE BIOSYNTHESIS PROTEIN EPSC-RELATED"/>
    <property type="match status" value="1"/>
</dbReference>
<keyword evidence="2" id="KW-1133">Transmembrane helix</keyword>
<dbReference type="Gene3D" id="3.40.50.720">
    <property type="entry name" value="NAD(P)-binding Rossmann-like Domain"/>
    <property type="match status" value="2"/>
</dbReference>
<comment type="similarity">
    <text evidence="1">Belongs to the polysaccharide synthase family.</text>
</comment>
<dbReference type="InterPro" id="IPR051203">
    <property type="entry name" value="Polysaccharide_Synthase-Rel"/>
</dbReference>
<protein>
    <submittedName>
        <fullName evidence="4">UDP-N-acetylglucosamine 4,6-dehydratase</fullName>
        <ecNumber evidence="4">4.2.1.135</ecNumber>
    </submittedName>
</protein>
<feature type="transmembrane region" description="Helical" evidence="2">
    <location>
        <begin position="55"/>
        <end position="75"/>
    </location>
</feature>
<dbReference type="EC" id="4.2.1.135" evidence="4"/>
<gene>
    <name evidence="4" type="ORF">MNBD_GAMMA22-812</name>
</gene>
<dbReference type="SUPFAM" id="SSF51735">
    <property type="entry name" value="NAD(P)-binding Rossmann-fold domains"/>
    <property type="match status" value="2"/>
</dbReference>
<dbReference type="InterPro" id="IPR036291">
    <property type="entry name" value="NAD(P)-bd_dom_sf"/>
</dbReference>
<dbReference type="GO" id="GO:0016829">
    <property type="term" value="F:lyase activity"/>
    <property type="evidence" value="ECO:0007669"/>
    <property type="project" value="UniProtKB-KW"/>
</dbReference>
<keyword evidence="2" id="KW-0812">Transmembrane</keyword>
<evidence type="ECO:0000256" key="2">
    <source>
        <dbReference type="SAM" id="Phobius"/>
    </source>
</evidence>
<dbReference type="InterPro" id="IPR003869">
    <property type="entry name" value="Polysac_CapD-like"/>
</dbReference>
<dbReference type="Pfam" id="PF13727">
    <property type="entry name" value="CoA_binding_3"/>
    <property type="match status" value="1"/>
</dbReference>
<dbReference type="PANTHER" id="PTHR43318">
    <property type="entry name" value="UDP-N-ACETYLGLUCOSAMINE 4,6-DEHYDRATASE"/>
    <property type="match status" value="1"/>
</dbReference>
<dbReference type="AlphaFoldDB" id="A0A3B1A620"/>
<evidence type="ECO:0000256" key="1">
    <source>
        <dbReference type="ARBA" id="ARBA00007430"/>
    </source>
</evidence>
<evidence type="ECO:0000259" key="3">
    <source>
        <dbReference type="Pfam" id="PF02719"/>
    </source>
</evidence>
<feature type="domain" description="Polysaccharide biosynthesis protein CapD-like" evidence="3">
    <location>
        <begin position="290"/>
        <end position="572"/>
    </location>
</feature>
<reference evidence="4" key="1">
    <citation type="submission" date="2018-06" db="EMBL/GenBank/DDBJ databases">
        <authorList>
            <person name="Zhirakovskaya E."/>
        </authorList>
    </citation>
    <scope>NUCLEOTIDE SEQUENCE</scope>
</reference>
<feature type="transmembrane region" description="Helical" evidence="2">
    <location>
        <begin position="16"/>
        <end position="35"/>
    </location>
</feature>
<organism evidence="4">
    <name type="scientific">hydrothermal vent metagenome</name>
    <dbReference type="NCBI Taxonomy" id="652676"/>
    <lineage>
        <taxon>unclassified sequences</taxon>
        <taxon>metagenomes</taxon>
        <taxon>ecological metagenomes</taxon>
    </lineage>
</organism>
<dbReference type="EMBL" id="UOFS01000013">
    <property type="protein sequence ID" value="VAW93649.1"/>
    <property type="molecule type" value="Genomic_DNA"/>
</dbReference>
<name>A0A3B1A620_9ZZZZ</name>